<evidence type="ECO:0000313" key="2">
    <source>
        <dbReference type="Proteomes" id="UP000294911"/>
    </source>
</evidence>
<dbReference type="Proteomes" id="UP000294911">
    <property type="component" value="Unassembled WGS sequence"/>
</dbReference>
<sequence length="107" mass="11710">MNRGEATDLILERLATVSGLRPAVPAIQRKSGALRWDLDSLAVDVDTELVEIRLVATELPLPPRLRAAGAEVAELLAESPYRDARIRLVVTDIDGAAITDTRRDRVL</sequence>
<proteinExistence type="predicted"/>
<dbReference type="OrthoDB" id="4554885at2"/>
<name>A0A4R2R4R4_9PSEU</name>
<dbReference type="RefSeq" id="WP_132875450.1">
    <property type="nucleotide sequence ID" value="NZ_SLXQ01000001.1"/>
</dbReference>
<accession>A0A4R2R4R4</accession>
<organism evidence="1 2">
    <name type="scientific">Tamaricihabitans halophyticus</name>
    <dbReference type="NCBI Taxonomy" id="1262583"/>
    <lineage>
        <taxon>Bacteria</taxon>
        <taxon>Bacillati</taxon>
        <taxon>Actinomycetota</taxon>
        <taxon>Actinomycetes</taxon>
        <taxon>Pseudonocardiales</taxon>
        <taxon>Pseudonocardiaceae</taxon>
        <taxon>Tamaricihabitans</taxon>
    </lineage>
</organism>
<keyword evidence="2" id="KW-1185">Reference proteome</keyword>
<gene>
    <name evidence="1" type="ORF">EV191_101863</name>
</gene>
<reference evidence="1 2" key="1">
    <citation type="submission" date="2019-03" db="EMBL/GenBank/DDBJ databases">
        <title>Genomic Encyclopedia of Type Strains, Phase IV (KMG-IV): sequencing the most valuable type-strain genomes for metagenomic binning, comparative biology and taxonomic classification.</title>
        <authorList>
            <person name="Goeker M."/>
        </authorList>
    </citation>
    <scope>NUCLEOTIDE SEQUENCE [LARGE SCALE GENOMIC DNA]</scope>
    <source>
        <strain evidence="1 2">DSM 45765</strain>
    </source>
</reference>
<protein>
    <submittedName>
        <fullName evidence="1">Uncharacterized protein</fullName>
    </submittedName>
</protein>
<dbReference type="EMBL" id="SLXQ01000001">
    <property type="protein sequence ID" value="TCP56914.1"/>
    <property type="molecule type" value="Genomic_DNA"/>
</dbReference>
<comment type="caution">
    <text evidence="1">The sequence shown here is derived from an EMBL/GenBank/DDBJ whole genome shotgun (WGS) entry which is preliminary data.</text>
</comment>
<evidence type="ECO:0000313" key="1">
    <source>
        <dbReference type="EMBL" id="TCP56914.1"/>
    </source>
</evidence>
<dbReference type="AlphaFoldDB" id="A0A4R2R4R4"/>